<dbReference type="SUPFAM" id="SSF111352">
    <property type="entry name" value="Ammonium transporter"/>
    <property type="match status" value="1"/>
</dbReference>
<feature type="transmembrane region" description="Helical" evidence="8">
    <location>
        <begin position="403"/>
        <end position="422"/>
    </location>
</feature>
<dbReference type="Proteomes" id="UP000525078">
    <property type="component" value="Unassembled WGS sequence"/>
</dbReference>
<evidence type="ECO:0000256" key="1">
    <source>
        <dbReference type="ARBA" id="ARBA00004141"/>
    </source>
</evidence>
<comment type="similarity">
    <text evidence="2 8">Belongs to the ammonia transporter channel (TC 1.A.11.2) family.</text>
</comment>
<dbReference type="GO" id="GO:0008519">
    <property type="term" value="F:ammonium channel activity"/>
    <property type="evidence" value="ECO:0007669"/>
    <property type="project" value="InterPro"/>
</dbReference>
<dbReference type="PANTHER" id="PTHR43029:SF24">
    <property type="entry name" value="AMMONIUM TRANSPORTER 2 MEMBER 3"/>
    <property type="match status" value="1"/>
</dbReference>
<keyword evidence="6 8" id="KW-0472">Membrane</keyword>
<feature type="transmembrane region" description="Helical" evidence="8">
    <location>
        <begin position="346"/>
        <end position="368"/>
    </location>
</feature>
<dbReference type="AlphaFoldDB" id="A0A7J6FT65"/>
<dbReference type="GO" id="GO:0005886">
    <property type="term" value="C:plasma membrane"/>
    <property type="evidence" value="ECO:0007669"/>
    <property type="project" value="UniProtKB-SubCell"/>
</dbReference>
<proteinExistence type="inferred from homology"/>
<dbReference type="InterPro" id="IPR001905">
    <property type="entry name" value="Ammonium_transpt"/>
</dbReference>
<evidence type="ECO:0000256" key="4">
    <source>
        <dbReference type="ARBA" id="ARBA00022692"/>
    </source>
</evidence>
<dbReference type="EMBL" id="JAATIP010000098">
    <property type="protein sequence ID" value="KAF4373822.1"/>
    <property type="molecule type" value="Genomic_DNA"/>
</dbReference>
<organism evidence="10 11">
    <name type="scientific">Cannabis sativa</name>
    <name type="common">Hemp</name>
    <name type="synonym">Marijuana</name>
    <dbReference type="NCBI Taxonomy" id="3483"/>
    <lineage>
        <taxon>Eukaryota</taxon>
        <taxon>Viridiplantae</taxon>
        <taxon>Streptophyta</taxon>
        <taxon>Embryophyta</taxon>
        <taxon>Tracheophyta</taxon>
        <taxon>Spermatophyta</taxon>
        <taxon>Magnoliopsida</taxon>
        <taxon>eudicotyledons</taxon>
        <taxon>Gunneridae</taxon>
        <taxon>Pentapetalae</taxon>
        <taxon>rosids</taxon>
        <taxon>fabids</taxon>
        <taxon>Rosales</taxon>
        <taxon>Cannabaceae</taxon>
        <taxon>Cannabis</taxon>
    </lineage>
</organism>
<evidence type="ECO:0000256" key="8">
    <source>
        <dbReference type="RuleBase" id="RU362002"/>
    </source>
</evidence>
<keyword evidence="4 8" id="KW-0812">Transmembrane</keyword>
<reference evidence="10 11" key="1">
    <citation type="journal article" date="2020" name="bioRxiv">
        <title>Sequence and annotation of 42 cannabis genomes reveals extensive copy number variation in cannabinoid synthesis and pathogen resistance genes.</title>
        <authorList>
            <person name="Mckernan K.J."/>
            <person name="Helbert Y."/>
            <person name="Kane L.T."/>
            <person name="Ebling H."/>
            <person name="Zhang L."/>
            <person name="Liu B."/>
            <person name="Eaton Z."/>
            <person name="Mclaughlin S."/>
            <person name="Kingan S."/>
            <person name="Baybayan P."/>
            <person name="Concepcion G."/>
            <person name="Jordan M."/>
            <person name="Riva A."/>
            <person name="Barbazuk W."/>
            <person name="Harkins T."/>
        </authorList>
    </citation>
    <scope>NUCLEOTIDE SEQUENCE [LARGE SCALE GENOMIC DNA]</scope>
    <source>
        <strain evidence="11">cv. Jamaican Lion 4</strain>
        <tissue evidence="10">Leaf</tissue>
    </source>
</reference>
<feature type="transmembrane region" description="Helical" evidence="8">
    <location>
        <begin position="226"/>
        <end position="246"/>
    </location>
</feature>
<feature type="transmembrane region" description="Helical" evidence="8">
    <location>
        <begin position="252"/>
        <end position="277"/>
    </location>
</feature>
<dbReference type="PRINTS" id="PR00342">
    <property type="entry name" value="RHESUSRHD"/>
</dbReference>
<feature type="transmembrane region" description="Helical" evidence="8">
    <location>
        <begin position="289"/>
        <end position="307"/>
    </location>
</feature>
<evidence type="ECO:0000313" key="11">
    <source>
        <dbReference type="Proteomes" id="UP000525078"/>
    </source>
</evidence>
<dbReference type="InterPro" id="IPR002229">
    <property type="entry name" value="RhesusRHD"/>
</dbReference>
<dbReference type="Gene3D" id="1.10.3430.10">
    <property type="entry name" value="Ammonium transporter AmtB like domains"/>
    <property type="match status" value="1"/>
</dbReference>
<dbReference type="PANTHER" id="PTHR43029">
    <property type="entry name" value="AMMONIUM TRANSPORTER MEP2"/>
    <property type="match status" value="1"/>
</dbReference>
<feature type="transmembrane region" description="Helical" evidence="8">
    <location>
        <begin position="68"/>
        <end position="90"/>
    </location>
</feature>
<feature type="transmembrane region" description="Helical" evidence="8">
    <location>
        <begin position="313"/>
        <end position="334"/>
    </location>
</feature>
<gene>
    <name evidence="10" type="ORF">F8388_007728</name>
</gene>
<feature type="domain" description="Ammonium transporter AmtB-like" evidence="9">
    <location>
        <begin position="40"/>
        <end position="448"/>
    </location>
</feature>
<evidence type="ECO:0000256" key="2">
    <source>
        <dbReference type="ARBA" id="ARBA00005887"/>
    </source>
</evidence>
<dbReference type="Pfam" id="PF00909">
    <property type="entry name" value="Ammonium_transp"/>
    <property type="match status" value="1"/>
</dbReference>
<evidence type="ECO:0000256" key="5">
    <source>
        <dbReference type="ARBA" id="ARBA00022989"/>
    </source>
</evidence>
<protein>
    <recommendedName>
        <fullName evidence="8">Ammonium transporter</fullName>
    </recommendedName>
</protein>
<keyword evidence="5 8" id="KW-1133">Transmembrane helix</keyword>
<evidence type="ECO:0000313" key="10">
    <source>
        <dbReference type="EMBL" id="KAF4373822.1"/>
    </source>
</evidence>
<feature type="transmembrane region" description="Helical" evidence="8">
    <location>
        <begin position="196"/>
        <end position="214"/>
    </location>
</feature>
<evidence type="ECO:0000256" key="7">
    <source>
        <dbReference type="ARBA" id="ARBA00023177"/>
    </source>
</evidence>
<evidence type="ECO:0000256" key="6">
    <source>
        <dbReference type="ARBA" id="ARBA00023136"/>
    </source>
</evidence>
<dbReference type="InterPro" id="IPR024041">
    <property type="entry name" value="NH4_transpt_AmtB-like_dom"/>
</dbReference>
<feature type="transmembrane region" description="Helical" evidence="8">
    <location>
        <begin position="131"/>
        <end position="151"/>
    </location>
</feature>
<sequence length="479" mass="52671">NNYSDIIINDNNNITLVLLPKGLWATESSPEWLNKGDNSWQLTATTMVGMQSVPGLVILYGSMVKRKWAVNSAFMALYGFATVLICWVLWGHHMSFGSKWTPFVGKPGLALSEKFLLGQFSKFGFVPMADFVYYEFVFAAITVILVAGSLLGRMNFYAWMMFVPLWVSLSYSVGAFSVWCEDGFLHDVIIDYAGGYVIHLSSGVAGFTAAYWVGPRLSDDRRHFPPNNIIHMLGGAGFLWLGWAGFNGGSPFAANMIASIAILNTHICTATSLLVWVSMDMIVYKKSSVIGAVQGMITGLVCITPGAGIVDPWAAGIMGILSGSIPWYTMMVLHKKSVIFQSVDDTLGVFHTHAVAGLLGGLLSGVFAQTNLLEMMYGSSVRFAVSNGKPGGWFKQLGYQLEGAVFITVWNVVITSLICLLISRVVNLRMSEEDLEIGDDAVHGEEVYALWGDGERAPSSHRRWQMRPRIPSIIRLRRN</sequence>
<evidence type="ECO:0000256" key="3">
    <source>
        <dbReference type="ARBA" id="ARBA00022448"/>
    </source>
</evidence>
<dbReference type="NCBIfam" id="TIGR00836">
    <property type="entry name" value="amt"/>
    <property type="match status" value="1"/>
</dbReference>
<dbReference type="InterPro" id="IPR018047">
    <property type="entry name" value="Ammonium_transpt_CS"/>
</dbReference>
<feature type="transmembrane region" description="Helical" evidence="8">
    <location>
        <begin position="40"/>
        <end position="61"/>
    </location>
</feature>
<evidence type="ECO:0000259" key="9">
    <source>
        <dbReference type="Pfam" id="PF00909"/>
    </source>
</evidence>
<keyword evidence="3 8" id="KW-0813">Transport</keyword>
<dbReference type="InterPro" id="IPR029020">
    <property type="entry name" value="Ammonium/urea_transptr"/>
</dbReference>
<feature type="transmembrane region" description="Helical" evidence="8">
    <location>
        <begin position="156"/>
        <end position="176"/>
    </location>
</feature>
<keyword evidence="7 8" id="KW-0924">Ammonia transport</keyword>
<name>A0A7J6FT65_CANSA</name>
<dbReference type="PROSITE" id="PS01219">
    <property type="entry name" value="AMMONIUM_TRANSP"/>
    <property type="match status" value="1"/>
</dbReference>
<accession>A0A7J6FT65</accession>
<comment type="subcellular location">
    <subcellularLocation>
        <location evidence="8">Cell membrane</location>
        <topology evidence="8">Multi-pass membrane protein</topology>
    </subcellularLocation>
    <subcellularLocation>
        <location evidence="1">Membrane</location>
        <topology evidence="1">Multi-pass membrane protein</topology>
    </subcellularLocation>
</comment>
<feature type="non-terminal residue" evidence="10">
    <location>
        <position position="1"/>
    </location>
</feature>
<comment type="caution">
    <text evidence="10">The sequence shown here is derived from an EMBL/GenBank/DDBJ whole genome shotgun (WGS) entry which is preliminary data.</text>
</comment>